<feature type="region of interest" description="Disordered" evidence="1">
    <location>
        <begin position="129"/>
        <end position="152"/>
    </location>
</feature>
<dbReference type="KEGG" id="tfr:BR63_16435"/>
<name>A0A7G6E6L3_THEFR</name>
<gene>
    <name evidence="2" type="ORF">BR63_16435</name>
</gene>
<dbReference type="AlphaFoldDB" id="A0A7G6E6L3"/>
<reference evidence="2 3" key="1">
    <citation type="journal article" date="2019" name="Front. Microbiol.">
        <title>Thermoanaerosceptrum fracticalcis gen. nov. sp. nov., a Novel Fumarate-Fermenting Microorganism From a Deep Fractured Carbonate Aquifer of the US Great Basin.</title>
        <authorList>
            <person name="Hamilton-Brehm S.D."/>
            <person name="Stewart L.E."/>
            <person name="Zavarin M."/>
            <person name="Caldwell M."/>
            <person name="Lawson P.A."/>
            <person name="Onstott T.C."/>
            <person name="Grzymski J."/>
            <person name="Neveux I."/>
            <person name="Lollar B.S."/>
            <person name="Russell C.E."/>
            <person name="Moser D.P."/>
        </authorList>
    </citation>
    <scope>NUCLEOTIDE SEQUENCE [LARGE SCALE GENOMIC DNA]</scope>
    <source>
        <strain evidence="2 3">DRI-13</strain>
    </source>
</reference>
<protein>
    <submittedName>
        <fullName evidence="2">Uncharacterized protein</fullName>
    </submittedName>
</protein>
<sequence length="152" mass="17598">MPEVVATEELKLDLIRVVCDPNPLFKYQLIYRDGNATGMIGVYSFDEEWYYLYKQDTERYKVKRRKDLEGIEPAFTYKQQRKRRIDHPDNRKNLNSKKAKVAEIGDENMAIEVVTENTAAQALDMNRNQALTQDNPSSELPEQTSGMQMGGM</sequence>
<accession>A0A7G6E6L3</accession>
<dbReference type="RefSeq" id="WP_034420956.1">
    <property type="nucleotide sequence ID" value="NZ_CP045798.1"/>
</dbReference>
<dbReference type="EMBL" id="CP045798">
    <property type="protein sequence ID" value="QNB47717.1"/>
    <property type="molecule type" value="Genomic_DNA"/>
</dbReference>
<proteinExistence type="predicted"/>
<evidence type="ECO:0000256" key="1">
    <source>
        <dbReference type="SAM" id="MobiDB-lite"/>
    </source>
</evidence>
<evidence type="ECO:0000313" key="2">
    <source>
        <dbReference type="EMBL" id="QNB47717.1"/>
    </source>
</evidence>
<organism evidence="2 3">
    <name type="scientific">Thermanaerosceptrum fracticalcis</name>
    <dbReference type="NCBI Taxonomy" id="1712410"/>
    <lineage>
        <taxon>Bacteria</taxon>
        <taxon>Bacillati</taxon>
        <taxon>Bacillota</taxon>
        <taxon>Clostridia</taxon>
        <taxon>Eubacteriales</taxon>
        <taxon>Peptococcaceae</taxon>
        <taxon>Thermanaerosceptrum</taxon>
    </lineage>
</organism>
<dbReference type="OrthoDB" id="1807121at2"/>
<keyword evidence="3" id="KW-1185">Reference proteome</keyword>
<dbReference type="Proteomes" id="UP000515847">
    <property type="component" value="Chromosome"/>
</dbReference>
<evidence type="ECO:0000313" key="3">
    <source>
        <dbReference type="Proteomes" id="UP000515847"/>
    </source>
</evidence>